<evidence type="ECO:0000256" key="1">
    <source>
        <dbReference type="ARBA" id="ARBA00012513"/>
    </source>
</evidence>
<dbReference type="EC" id="2.7.11.1" evidence="1"/>
<evidence type="ECO:0000256" key="9">
    <source>
        <dbReference type="SAM" id="MobiDB-lite"/>
    </source>
</evidence>
<dbReference type="RefSeq" id="WP_006371913.1">
    <property type="nucleotide sequence ID" value="NZ_CP085887.1"/>
</dbReference>
<protein>
    <recommendedName>
        <fullName evidence="1">non-specific serine/threonine protein kinase</fullName>
        <ecNumber evidence="1">2.7.11.1</ecNumber>
    </recommendedName>
</protein>
<dbReference type="FunFam" id="3.30.200.20:FF:000035">
    <property type="entry name" value="Serine/threonine protein kinase Stk1"/>
    <property type="match status" value="1"/>
</dbReference>
<keyword evidence="3" id="KW-0808">Transferase</keyword>
<keyword evidence="2 12" id="KW-0723">Serine/threonine-protein kinase</keyword>
<dbReference type="PROSITE" id="PS50011">
    <property type="entry name" value="PROTEIN_KINASE_DOM"/>
    <property type="match status" value="1"/>
</dbReference>
<feature type="domain" description="Protein kinase" evidence="11">
    <location>
        <begin position="11"/>
        <end position="270"/>
    </location>
</feature>
<dbReference type="EMBL" id="JAAXPC010000004">
    <property type="protein sequence ID" value="NKY01739.1"/>
    <property type="molecule type" value="Genomic_DNA"/>
</dbReference>
<dbReference type="PANTHER" id="PTHR43289:SF6">
    <property type="entry name" value="SERINE_THREONINE-PROTEIN KINASE NEKL-3"/>
    <property type="match status" value="1"/>
</dbReference>
<evidence type="ECO:0000256" key="7">
    <source>
        <dbReference type="ARBA" id="ARBA00047899"/>
    </source>
</evidence>
<organism evidence="12 13">
    <name type="scientific">Gordonia polyisoprenivorans</name>
    <dbReference type="NCBI Taxonomy" id="84595"/>
    <lineage>
        <taxon>Bacteria</taxon>
        <taxon>Bacillati</taxon>
        <taxon>Actinomycetota</taxon>
        <taxon>Actinomycetes</taxon>
        <taxon>Mycobacteriales</taxon>
        <taxon>Gordoniaceae</taxon>
        <taxon>Gordonia</taxon>
    </lineage>
</organism>
<evidence type="ECO:0000256" key="8">
    <source>
        <dbReference type="ARBA" id="ARBA00048679"/>
    </source>
</evidence>
<feature type="region of interest" description="Disordered" evidence="9">
    <location>
        <begin position="312"/>
        <end position="331"/>
    </location>
</feature>
<evidence type="ECO:0000259" key="11">
    <source>
        <dbReference type="PROSITE" id="PS50011"/>
    </source>
</evidence>
<evidence type="ECO:0000256" key="5">
    <source>
        <dbReference type="ARBA" id="ARBA00022777"/>
    </source>
</evidence>
<keyword evidence="10" id="KW-1133">Transmembrane helix</keyword>
<keyword evidence="5 12" id="KW-0418">Kinase</keyword>
<dbReference type="GO" id="GO:0045717">
    <property type="term" value="P:negative regulation of fatty acid biosynthetic process"/>
    <property type="evidence" value="ECO:0007669"/>
    <property type="project" value="UniProtKB-ARBA"/>
</dbReference>
<dbReference type="CDD" id="cd14014">
    <property type="entry name" value="STKc_PknB_like"/>
    <property type="match status" value="1"/>
</dbReference>
<dbReference type="FunFam" id="1.10.510.10:FF:000021">
    <property type="entry name" value="Serine/threonine protein kinase"/>
    <property type="match status" value="1"/>
</dbReference>
<dbReference type="SUPFAM" id="SSF56112">
    <property type="entry name" value="Protein kinase-like (PK-like)"/>
    <property type="match status" value="1"/>
</dbReference>
<evidence type="ECO:0000256" key="10">
    <source>
        <dbReference type="SAM" id="Phobius"/>
    </source>
</evidence>
<feature type="region of interest" description="Disordered" evidence="9">
    <location>
        <begin position="274"/>
        <end position="306"/>
    </location>
</feature>
<proteinExistence type="predicted"/>
<evidence type="ECO:0000256" key="3">
    <source>
        <dbReference type="ARBA" id="ARBA00022679"/>
    </source>
</evidence>
<dbReference type="SMART" id="SM00220">
    <property type="entry name" value="S_TKc"/>
    <property type="match status" value="1"/>
</dbReference>
<name>A0A846WKJ3_9ACTN</name>
<dbReference type="Pfam" id="PF00069">
    <property type="entry name" value="Pkinase"/>
    <property type="match status" value="1"/>
</dbReference>
<comment type="catalytic activity">
    <reaction evidence="8">
        <text>L-seryl-[protein] + ATP = O-phospho-L-seryl-[protein] + ADP + H(+)</text>
        <dbReference type="Rhea" id="RHEA:17989"/>
        <dbReference type="Rhea" id="RHEA-COMP:9863"/>
        <dbReference type="Rhea" id="RHEA-COMP:11604"/>
        <dbReference type="ChEBI" id="CHEBI:15378"/>
        <dbReference type="ChEBI" id="CHEBI:29999"/>
        <dbReference type="ChEBI" id="CHEBI:30616"/>
        <dbReference type="ChEBI" id="CHEBI:83421"/>
        <dbReference type="ChEBI" id="CHEBI:456216"/>
        <dbReference type="EC" id="2.7.11.1"/>
    </reaction>
</comment>
<keyword evidence="10" id="KW-0812">Transmembrane</keyword>
<keyword evidence="10" id="KW-0472">Membrane</keyword>
<evidence type="ECO:0000256" key="4">
    <source>
        <dbReference type="ARBA" id="ARBA00022741"/>
    </source>
</evidence>
<dbReference type="InterPro" id="IPR011009">
    <property type="entry name" value="Kinase-like_dom_sf"/>
</dbReference>
<dbReference type="GO" id="GO:0004674">
    <property type="term" value="F:protein serine/threonine kinase activity"/>
    <property type="evidence" value="ECO:0007669"/>
    <property type="project" value="UniProtKB-KW"/>
</dbReference>
<dbReference type="Proteomes" id="UP000563898">
    <property type="component" value="Unassembled WGS sequence"/>
</dbReference>
<keyword evidence="4" id="KW-0547">Nucleotide-binding</keyword>
<accession>A0A846WKJ3</accession>
<evidence type="ECO:0000313" key="12">
    <source>
        <dbReference type="EMBL" id="NKY01739.1"/>
    </source>
</evidence>
<feature type="transmembrane region" description="Helical" evidence="10">
    <location>
        <begin position="338"/>
        <end position="362"/>
    </location>
</feature>
<reference evidence="12 13" key="1">
    <citation type="submission" date="2020-04" db="EMBL/GenBank/DDBJ databases">
        <title>MicrobeNet Type strains.</title>
        <authorList>
            <person name="Nicholson A.C."/>
        </authorList>
    </citation>
    <scope>NUCLEOTIDE SEQUENCE [LARGE SCALE GENOMIC DNA]</scope>
    <source>
        <strain evidence="12 13">ATCC BAA-14</strain>
    </source>
</reference>
<gene>
    <name evidence="12" type="ORF">HGA05_09160</name>
</gene>
<evidence type="ECO:0000256" key="2">
    <source>
        <dbReference type="ARBA" id="ARBA00022527"/>
    </source>
</evidence>
<comment type="caution">
    <text evidence="12">The sequence shown here is derived from an EMBL/GenBank/DDBJ whole genome shotgun (WGS) entry which is preliminary data.</text>
</comment>
<dbReference type="GO" id="GO:0005524">
    <property type="term" value="F:ATP binding"/>
    <property type="evidence" value="ECO:0007669"/>
    <property type="project" value="UniProtKB-KW"/>
</dbReference>
<evidence type="ECO:0000313" key="13">
    <source>
        <dbReference type="Proteomes" id="UP000563898"/>
    </source>
</evidence>
<dbReference type="InterPro" id="IPR000719">
    <property type="entry name" value="Prot_kinase_dom"/>
</dbReference>
<sequence>MLQPGASFAGYTIERLLGAGGMGEVYVARHPRLPRSDALKVLASSLSDNDQFRRRFEREADVVATLSHPGIVTVHDRGEANGHLWIALQLIDGTDLSEVLRTHGPMPAPEVARIVAAVADALDYAGSRGLVHRDVKPANILIETNGRLQLTDFGIAHTRTDTNTRLTATGTTIGTLDYASPEQLRGLSLDSRSDQYSLACTAFHLLAGHPPHEDTNAVAVITRHLEQPLPSLRHTRPELSHDVDAVLTRATDKDPARRFSSSSEFANALAVALRQTTSTPRQTISAPTPTPAPTVRPQPDSGHPGRPPVVFGSVQQAPAPGWPVPAPPRRRRRRPGRLTIALVLGLVAVLAITGGVLGWHFYEKSVAGAHELADLTHVPASPLSPSLATKPARVKWTYSGAGILGGTIQLAIGAHDAVTEGSEPAVFDVLDANTGKVLRSISVPVMGPDGYVAQPCVVAATIAACPMTNTTEVLLDLQRGTVVGQVTADQMVAADTGFFALKQSPGDDANRTTVMSVDSSGRVRWQEDSREYALPATGSGSALINPVQQPGSFQGPAVEIRRASDGKVLYHRVLQEWEESPAWAPFPGGFVVDGANGPEYYDLDGKRTAVGASDWHPIGTPLRAGINALPAAGPSLPVLSKGDIDRIPQTTTTIGVANPATGTILWQSETGGGRDSSSTAVGVGTAAQLTLTTNNSGTSRETESHALALYSGFVPDHVLTDLRSQSLIADDGTRTAFASSSENSCETPIYLANDCTTTLTAYGSDGNQLWDLNSQGTPEGFAGMVFIGTSRII</sequence>
<dbReference type="Gene3D" id="3.30.200.20">
    <property type="entry name" value="Phosphorylase Kinase, domain 1"/>
    <property type="match status" value="1"/>
</dbReference>
<evidence type="ECO:0000256" key="6">
    <source>
        <dbReference type="ARBA" id="ARBA00022840"/>
    </source>
</evidence>
<dbReference type="Gene3D" id="1.10.510.10">
    <property type="entry name" value="Transferase(Phosphotransferase) domain 1"/>
    <property type="match status" value="1"/>
</dbReference>
<dbReference type="PANTHER" id="PTHR43289">
    <property type="entry name" value="MITOGEN-ACTIVATED PROTEIN KINASE KINASE KINASE 20-RELATED"/>
    <property type="match status" value="1"/>
</dbReference>
<comment type="catalytic activity">
    <reaction evidence="7">
        <text>L-threonyl-[protein] + ATP = O-phospho-L-threonyl-[protein] + ADP + H(+)</text>
        <dbReference type="Rhea" id="RHEA:46608"/>
        <dbReference type="Rhea" id="RHEA-COMP:11060"/>
        <dbReference type="Rhea" id="RHEA-COMP:11605"/>
        <dbReference type="ChEBI" id="CHEBI:15378"/>
        <dbReference type="ChEBI" id="CHEBI:30013"/>
        <dbReference type="ChEBI" id="CHEBI:30616"/>
        <dbReference type="ChEBI" id="CHEBI:61977"/>
        <dbReference type="ChEBI" id="CHEBI:456216"/>
        <dbReference type="EC" id="2.7.11.1"/>
    </reaction>
</comment>
<dbReference type="InterPro" id="IPR008271">
    <property type="entry name" value="Ser/Thr_kinase_AS"/>
</dbReference>
<dbReference type="PROSITE" id="PS00108">
    <property type="entry name" value="PROTEIN_KINASE_ST"/>
    <property type="match status" value="1"/>
</dbReference>
<dbReference type="AlphaFoldDB" id="A0A846WKJ3"/>
<keyword evidence="6" id="KW-0067">ATP-binding</keyword>
<feature type="compositionally biased region" description="Polar residues" evidence="9">
    <location>
        <begin position="274"/>
        <end position="285"/>
    </location>
</feature>